<feature type="compositionally biased region" description="Polar residues" evidence="8">
    <location>
        <begin position="27"/>
        <end position="38"/>
    </location>
</feature>
<dbReference type="Gene3D" id="1.20.970.30">
    <property type="entry name" value="eIF4G, eIF4E-binding domain"/>
    <property type="match status" value="1"/>
</dbReference>
<dbReference type="Pfam" id="PF12152">
    <property type="entry name" value="eIF_4G1"/>
    <property type="match status" value="1"/>
</dbReference>
<feature type="compositionally biased region" description="Basic and acidic residues" evidence="8">
    <location>
        <begin position="1268"/>
        <end position="1277"/>
    </location>
</feature>
<dbReference type="Pfam" id="PF02854">
    <property type="entry name" value="MIF4G"/>
    <property type="match status" value="1"/>
</dbReference>
<dbReference type="Proteomes" id="UP001203297">
    <property type="component" value="Unassembled WGS sequence"/>
</dbReference>
<dbReference type="PANTHER" id="PTHR23253:SF9">
    <property type="entry name" value="EUKARYOTIC TRANSLATION INITIATION FACTOR 4 GAMMA 2"/>
    <property type="match status" value="1"/>
</dbReference>
<feature type="region of interest" description="Disordered" evidence="8">
    <location>
        <begin position="794"/>
        <end position="821"/>
    </location>
</feature>
<organism evidence="10 11">
    <name type="scientific">Multifurca ochricompacta</name>
    <dbReference type="NCBI Taxonomy" id="376703"/>
    <lineage>
        <taxon>Eukaryota</taxon>
        <taxon>Fungi</taxon>
        <taxon>Dikarya</taxon>
        <taxon>Basidiomycota</taxon>
        <taxon>Agaricomycotina</taxon>
        <taxon>Agaricomycetes</taxon>
        <taxon>Russulales</taxon>
        <taxon>Russulaceae</taxon>
        <taxon>Multifurca</taxon>
    </lineage>
</organism>
<sequence length="1562" mass="168481">MSRSATVSTSKNPPQLPSKSAWARGPPQQNSAITTPSRSQSPAPPTPVSTTTTTSFHATHSRRSSALGQGVSIKDGVSIPRNAVKQGSAVTFGSIDDASAPISSSPASAPAVKPAEGVKSFGSVAVQNGVSDATKSVVANRPPPLSSTPSLPSSQTTAVPASTPSPVPKFDRKSIAKLFQGPSTQSVQTPPSEAASPASRSASLPSQPGQGQPYPPTFASGALRQGQNGNPSAPPRSPVYTRPMSNGQNGGVGVSGRPQAGSGGPSAGPTPAALPSPRLTPHPPPGPSSGLPPPPTMWPGYYYHPSFVSGVPPDQLYPPPQWPGHFMPPQHQPPPPHHPPGPGPSSAGLPMSPRNPPLPLQQVPGTPTQSHAIPPILHPPHPPAPHPPAPHPPPSVTSPPPTPSAANRSTSLSANAGPFVPGKKISIKNPSSGQEVNLDTLKRMPPPTVPVVPPSPAPAKKDIKRPPIRIESQEQKEKRLAEERAKGSEGEEKNKPTEVAVKVAEDAARRQIEEQERRQAEERKAKEEAHRAEKERKEAEERAAREEKERKEAEDRAAREEEERKEAEERAAREAREAEERREPEEKAERERVEQERLRKLQEEEARAKEEAERQRKAEEEALRAAEAARPLVDATSDAKPDSPPEEGEIEDEVSQPAAAIEEPAPTSTSAPAPLPAHIPAELPSKPLDKESLRIDTSLPSPDHSRKRPGPLNLQTTINSNIAPSLPSALATARHIEDINRITYPEGIKSPKVELNVNTQKGKFRYDRDFLLQFMNICKEKPDNLPPLDVIGLEPSDTSHTMSRGGSGRSRTSNSMSMPGNTRSASIGLGFLPGSMGKSAGSGFQMGQFSTSASKMSSEERFHAASSGRSASVSGGPLIGRPPAMVRTISQGGTGSRDRTRSKRGANDSNRASVVVNTGPTIVPVPNMGPPMELIVPLEVSVNRWVASSSRRSGSGLDSELPEVVERKVKALLNKLAMERFDSISDQIIAWANKSEKEKDGRTLIQVIKLVFEKATDEATFSEMYARLCRKMMEQISPKVQDDGIKNTEGKPFAGGQLFRKYLLNRCQEDFERGWVAKETTAAAAATKANEDRAGSNEKAKGGEESELYSEEYYAAAKAKRRGLGLIRFIGELFKLQMLTERIMHECIKKLLGNVENPEEEEIESLCKLLTTVGSLLDTPKARAHLDVYFSRMRELTKNKNVNARMVFMLQDVIELRERKWIPRNAVAAPTTIAQVHENAAKEKAAQEKDSLLRQNASMSRGGSRRGGNRDAAEAPHPDGWSVAGPGPPRVQPKAGDLSNFGKINKATPMTFGPGSVFAGKKGDLKNRDSPMSRTASSSNMFSMLQSSDVVVEPPTSKSSRPPSRKSSVDFGSSGASEPAPQRRKLQLLPRTKPVGEESKVSTPAVSEAGSDDEAAGEASIPVPMAMSEAEAVAKIGEDVKEFFSVRLLDEAESYFSSLPTEHRCRLVDTLVMKSIEMKEPDVKLVSDLFVRVREKDLCSLAVFEEGFNTLAELLDDLAVDIPKAWPYFIILLKGSGLEQDEERRARIGEKTMNADKLNRLL</sequence>
<evidence type="ECO:0000313" key="11">
    <source>
        <dbReference type="Proteomes" id="UP001203297"/>
    </source>
</evidence>
<feature type="compositionally biased region" description="Low complexity" evidence="8">
    <location>
        <begin position="798"/>
        <end position="818"/>
    </location>
</feature>
<feature type="compositionally biased region" description="Low complexity" evidence="8">
    <location>
        <begin position="95"/>
        <end position="111"/>
    </location>
</feature>
<feature type="region of interest" description="Disordered" evidence="8">
    <location>
        <begin position="1244"/>
        <end position="1419"/>
    </location>
</feature>
<evidence type="ECO:0000256" key="4">
    <source>
        <dbReference type="ARBA" id="ARBA00022540"/>
    </source>
</evidence>
<feature type="region of interest" description="Disordered" evidence="8">
    <location>
        <begin position="851"/>
        <end position="913"/>
    </location>
</feature>
<feature type="region of interest" description="Disordered" evidence="8">
    <location>
        <begin position="134"/>
        <end position="714"/>
    </location>
</feature>
<feature type="compositionally biased region" description="Polar residues" evidence="8">
    <location>
        <begin position="428"/>
        <end position="437"/>
    </location>
</feature>
<evidence type="ECO:0000256" key="5">
    <source>
        <dbReference type="ARBA" id="ARBA00022553"/>
    </source>
</evidence>
<dbReference type="EMBL" id="WTXG01000011">
    <property type="protein sequence ID" value="KAI0302331.1"/>
    <property type="molecule type" value="Genomic_DNA"/>
</dbReference>
<evidence type="ECO:0000256" key="3">
    <source>
        <dbReference type="ARBA" id="ARBA00022490"/>
    </source>
</evidence>
<feature type="compositionally biased region" description="Low complexity" evidence="8">
    <location>
        <begin position="190"/>
        <end position="212"/>
    </location>
</feature>
<evidence type="ECO:0000259" key="9">
    <source>
        <dbReference type="PROSITE" id="PS51366"/>
    </source>
</evidence>
<feature type="compositionally biased region" description="Acidic residues" evidence="8">
    <location>
        <begin position="644"/>
        <end position="654"/>
    </location>
</feature>
<dbReference type="SMART" id="SM00543">
    <property type="entry name" value="MIF4G"/>
    <property type="match status" value="1"/>
</dbReference>
<keyword evidence="4" id="KW-0396">Initiation factor</keyword>
<evidence type="ECO:0000313" key="10">
    <source>
        <dbReference type="EMBL" id="KAI0302331.1"/>
    </source>
</evidence>
<dbReference type="InterPro" id="IPR016024">
    <property type="entry name" value="ARM-type_fold"/>
</dbReference>
<dbReference type="FunFam" id="1.25.40.180:FF:000020">
    <property type="entry name" value="Eukaryotic translation initiation factor subunit"/>
    <property type="match status" value="1"/>
</dbReference>
<comment type="subcellular location">
    <subcellularLocation>
        <location evidence="1">Cytoplasm</location>
    </subcellularLocation>
</comment>
<dbReference type="GO" id="GO:0003729">
    <property type="term" value="F:mRNA binding"/>
    <property type="evidence" value="ECO:0007669"/>
    <property type="project" value="TreeGrafter"/>
</dbReference>
<gene>
    <name evidence="10" type="ORF">B0F90DRAFT_1627403</name>
</gene>
<feature type="compositionally biased region" description="Low complexity" evidence="8">
    <location>
        <begin position="1357"/>
        <end position="1366"/>
    </location>
</feature>
<dbReference type="Gene3D" id="1.25.40.180">
    <property type="match status" value="2"/>
</dbReference>
<dbReference type="GO" id="GO:0003743">
    <property type="term" value="F:translation initiation factor activity"/>
    <property type="evidence" value="ECO:0007669"/>
    <property type="project" value="UniProtKB-KW"/>
</dbReference>
<feature type="compositionally biased region" description="Low complexity" evidence="8">
    <location>
        <begin position="864"/>
        <end position="876"/>
    </location>
</feature>
<feature type="compositionally biased region" description="Pro residues" evidence="8">
    <location>
        <begin position="330"/>
        <end position="343"/>
    </location>
</feature>
<keyword evidence="7" id="KW-0648">Protein biosynthesis</keyword>
<feature type="domain" description="MI" evidence="9">
    <location>
        <begin position="1431"/>
        <end position="1552"/>
    </location>
</feature>
<dbReference type="InterPro" id="IPR036211">
    <property type="entry name" value="eIF4G_eIF4E-bd_sf"/>
</dbReference>
<dbReference type="InterPro" id="IPR003890">
    <property type="entry name" value="MIF4G-like_typ-3"/>
</dbReference>
<dbReference type="InterPro" id="IPR022745">
    <property type="entry name" value="eIF4G1_eIF4E-bd"/>
</dbReference>
<dbReference type="SUPFAM" id="SSF101489">
    <property type="entry name" value="Eukaryotic initiation factor 4f subunit eIF4g, eIF4e-binding domain"/>
    <property type="match status" value="1"/>
</dbReference>
<dbReference type="InterPro" id="IPR003891">
    <property type="entry name" value="Initiation_fac_eIF4g_MI"/>
</dbReference>
<feature type="region of interest" description="Disordered" evidence="8">
    <location>
        <begin position="1"/>
        <end position="81"/>
    </location>
</feature>
<keyword evidence="6" id="KW-0694">RNA-binding</keyword>
<feature type="compositionally biased region" description="Low complexity" evidence="8">
    <location>
        <begin position="1337"/>
        <end position="1348"/>
    </location>
</feature>
<proteinExistence type="inferred from homology"/>
<feature type="compositionally biased region" description="Polar residues" evidence="8">
    <location>
        <begin position="155"/>
        <end position="164"/>
    </location>
</feature>
<name>A0AAD4M5X5_9AGAM</name>
<feature type="compositionally biased region" description="Pro residues" evidence="8">
    <location>
        <begin position="272"/>
        <end position="297"/>
    </location>
</feature>
<feature type="compositionally biased region" description="Pro residues" evidence="8">
    <location>
        <begin position="376"/>
        <end position="403"/>
    </location>
</feature>
<comment type="similarity">
    <text evidence="2">Belongs to the eukaryotic initiation factor 4G family.</text>
</comment>
<feature type="compositionally biased region" description="Basic and acidic residues" evidence="8">
    <location>
        <begin position="1321"/>
        <end position="1331"/>
    </location>
</feature>
<evidence type="ECO:0000256" key="1">
    <source>
        <dbReference type="ARBA" id="ARBA00004496"/>
    </source>
</evidence>
<dbReference type="PROSITE" id="PS51366">
    <property type="entry name" value="MI"/>
    <property type="match status" value="1"/>
</dbReference>
<comment type="caution">
    <text evidence="10">The sequence shown here is derived from an EMBL/GenBank/DDBJ whole genome shotgun (WGS) entry which is preliminary data.</text>
</comment>
<evidence type="ECO:0000256" key="6">
    <source>
        <dbReference type="ARBA" id="ARBA00022884"/>
    </source>
</evidence>
<keyword evidence="11" id="KW-1185">Reference proteome</keyword>
<protein>
    <recommendedName>
        <fullName evidence="9">MI domain-containing protein</fullName>
    </recommendedName>
</protein>
<keyword evidence="5" id="KW-0597">Phosphoprotein</keyword>
<evidence type="ECO:0000256" key="2">
    <source>
        <dbReference type="ARBA" id="ARBA00005775"/>
    </source>
</evidence>
<dbReference type="SUPFAM" id="SSF48371">
    <property type="entry name" value="ARM repeat"/>
    <property type="match status" value="2"/>
</dbReference>
<feature type="compositionally biased region" description="Basic and acidic residues" evidence="8">
    <location>
        <begin position="503"/>
        <end position="624"/>
    </location>
</feature>
<evidence type="ECO:0000256" key="8">
    <source>
        <dbReference type="SAM" id="MobiDB-lite"/>
    </source>
</evidence>
<reference evidence="10" key="1">
    <citation type="journal article" date="2022" name="New Phytol.">
        <title>Evolutionary transition to the ectomycorrhizal habit in the genomes of a hyperdiverse lineage of mushroom-forming fungi.</title>
        <authorList>
            <person name="Looney B."/>
            <person name="Miyauchi S."/>
            <person name="Morin E."/>
            <person name="Drula E."/>
            <person name="Courty P.E."/>
            <person name="Kohler A."/>
            <person name="Kuo A."/>
            <person name="LaButti K."/>
            <person name="Pangilinan J."/>
            <person name="Lipzen A."/>
            <person name="Riley R."/>
            <person name="Andreopoulos W."/>
            <person name="He G."/>
            <person name="Johnson J."/>
            <person name="Nolan M."/>
            <person name="Tritt A."/>
            <person name="Barry K.W."/>
            <person name="Grigoriev I.V."/>
            <person name="Nagy L.G."/>
            <person name="Hibbett D."/>
            <person name="Henrissat B."/>
            <person name="Matheny P.B."/>
            <person name="Labbe J."/>
            <person name="Martin F.M."/>
        </authorList>
    </citation>
    <scope>NUCLEOTIDE SEQUENCE</scope>
    <source>
        <strain evidence="10">BPL690</strain>
    </source>
</reference>
<feature type="compositionally biased region" description="Low complexity" evidence="8">
    <location>
        <begin position="48"/>
        <end position="58"/>
    </location>
</feature>
<dbReference type="PANTHER" id="PTHR23253">
    <property type="entry name" value="EUKARYOTIC TRANSLATION INITIATION FACTOR 4 GAMMA"/>
    <property type="match status" value="1"/>
</dbReference>
<feature type="compositionally biased region" description="Pro residues" evidence="8">
    <location>
        <begin position="444"/>
        <end position="457"/>
    </location>
</feature>
<feature type="region of interest" description="Disordered" evidence="8">
    <location>
        <begin position="95"/>
        <end position="115"/>
    </location>
</feature>
<accession>A0AAD4M5X5</accession>
<dbReference type="GO" id="GO:0010494">
    <property type="term" value="C:cytoplasmic stress granule"/>
    <property type="evidence" value="ECO:0007669"/>
    <property type="project" value="UniProtKB-ARBA"/>
</dbReference>
<feature type="compositionally biased region" description="Polar residues" evidence="8">
    <location>
        <begin position="1"/>
        <end position="13"/>
    </location>
</feature>
<evidence type="ECO:0000256" key="7">
    <source>
        <dbReference type="ARBA" id="ARBA00022917"/>
    </source>
</evidence>
<dbReference type="Pfam" id="PF02847">
    <property type="entry name" value="MA3"/>
    <property type="match status" value="1"/>
</dbReference>
<keyword evidence="3" id="KW-0963">Cytoplasm</keyword>
<dbReference type="GO" id="GO:0016281">
    <property type="term" value="C:eukaryotic translation initiation factor 4F complex"/>
    <property type="evidence" value="ECO:0007669"/>
    <property type="project" value="TreeGrafter"/>
</dbReference>
<feature type="compositionally biased region" description="Basic and acidic residues" evidence="8">
    <location>
        <begin position="471"/>
        <end position="496"/>
    </location>
</feature>